<reference evidence="1 2" key="1">
    <citation type="submission" date="2019-06" db="EMBL/GenBank/DDBJ databases">
        <title>Aeromicrobium sp. nov., isolated from a maize field.</title>
        <authorList>
            <person name="Lin S.-Y."/>
            <person name="Tsai C.-F."/>
            <person name="Young C.-C."/>
        </authorList>
    </citation>
    <scope>NUCLEOTIDE SEQUENCE [LARGE SCALE GENOMIC DNA]</scope>
    <source>
        <strain evidence="1 2">CC-CFT486</strain>
    </source>
</reference>
<name>A0A5C8NHR5_9ACTN</name>
<protein>
    <submittedName>
        <fullName evidence="1">Class I SAM-dependent methyltransferase</fullName>
    </submittedName>
</protein>
<dbReference type="RefSeq" id="WP_147686092.1">
    <property type="nucleotide sequence ID" value="NZ_VDUX01000004.1"/>
</dbReference>
<dbReference type="GO" id="GO:0032259">
    <property type="term" value="P:methylation"/>
    <property type="evidence" value="ECO:0007669"/>
    <property type="project" value="UniProtKB-KW"/>
</dbReference>
<dbReference type="EMBL" id="VDUX01000004">
    <property type="protein sequence ID" value="TXL60626.1"/>
    <property type="molecule type" value="Genomic_DNA"/>
</dbReference>
<dbReference type="Gene3D" id="3.40.50.150">
    <property type="entry name" value="Vaccinia Virus protein VP39"/>
    <property type="match status" value="1"/>
</dbReference>
<dbReference type="InterPro" id="IPR029063">
    <property type="entry name" value="SAM-dependent_MTases_sf"/>
</dbReference>
<comment type="caution">
    <text evidence="1">The sequence shown here is derived from an EMBL/GenBank/DDBJ whole genome shotgun (WGS) entry which is preliminary data.</text>
</comment>
<keyword evidence="1" id="KW-0808">Transferase</keyword>
<dbReference type="Pfam" id="PF13489">
    <property type="entry name" value="Methyltransf_23"/>
    <property type="match status" value="1"/>
</dbReference>
<proteinExistence type="predicted"/>
<evidence type="ECO:0000313" key="2">
    <source>
        <dbReference type="Proteomes" id="UP000321571"/>
    </source>
</evidence>
<evidence type="ECO:0000313" key="1">
    <source>
        <dbReference type="EMBL" id="TXL60626.1"/>
    </source>
</evidence>
<organism evidence="1 2">
    <name type="scientific">Aeromicrobium terrae</name>
    <dbReference type="NCBI Taxonomy" id="2498846"/>
    <lineage>
        <taxon>Bacteria</taxon>
        <taxon>Bacillati</taxon>
        <taxon>Actinomycetota</taxon>
        <taxon>Actinomycetes</taxon>
        <taxon>Propionibacteriales</taxon>
        <taxon>Nocardioidaceae</taxon>
        <taxon>Aeromicrobium</taxon>
    </lineage>
</organism>
<dbReference type="AlphaFoldDB" id="A0A5C8NHR5"/>
<accession>A0A5C8NHR5</accession>
<dbReference type="OrthoDB" id="9791944at2"/>
<sequence length="257" mass="29348">MSERTQGQDHDCVICGTRMQHFENGTVLDRYEVEFHLCPSCGIITAPNPYWLDEAYDSAIYDGDAGLLRRSRLLATVTSLLIRSERLGSGRFLDWAGGYGTLTRMMRDKGLDFYTFDPYAKNVLAPGFDGDELDSYDMVTAFEVMEHLVDPAEELAKVAAANDRMFFTTMLHDPAAPPKPDEWWYYMLGSGQHIAFHTRRSLEILAERLGYQLTTNGENYHLFHRQPVRRSTKVLLSDQIAKRRAMVRSLVRRAAPI</sequence>
<gene>
    <name evidence="1" type="ORF">FHP06_09295</name>
</gene>
<keyword evidence="1" id="KW-0489">Methyltransferase</keyword>
<keyword evidence="2" id="KW-1185">Reference proteome</keyword>
<dbReference type="GO" id="GO:0008168">
    <property type="term" value="F:methyltransferase activity"/>
    <property type="evidence" value="ECO:0007669"/>
    <property type="project" value="UniProtKB-KW"/>
</dbReference>
<dbReference type="Proteomes" id="UP000321571">
    <property type="component" value="Unassembled WGS sequence"/>
</dbReference>
<dbReference type="SUPFAM" id="SSF53335">
    <property type="entry name" value="S-adenosyl-L-methionine-dependent methyltransferases"/>
    <property type="match status" value="1"/>
</dbReference>